<dbReference type="Proteomes" id="UP000220005">
    <property type="component" value="Unassembled WGS sequence"/>
</dbReference>
<feature type="domain" description="HTH cro/C1-type" evidence="1">
    <location>
        <begin position="22"/>
        <end position="59"/>
    </location>
</feature>
<dbReference type="AlphaFoldDB" id="A0A2A7AM72"/>
<dbReference type="GO" id="GO:0003677">
    <property type="term" value="F:DNA binding"/>
    <property type="evidence" value="ECO:0007669"/>
    <property type="project" value="InterPro"/>
</dbReference>
<dbReference type="InterPro" id="IPR001387">
    <property type="entry name" value="Cro/C1-type_HTH"/>
</dbReference>
<dbReference type="RefSeq" id="WP_097840194.1">
    <property type="nucleotide sequence ID" value="NZ_NMTY01000032.1"/>
</dbReference>
<accession>A0A2A7AM72</accession>
<dbReference type="PROSITE" id="PS50943">
    <property type="entry name" value="HTH_CROC1"/>
    <property type="match status" value="1"/>
</dbReference>
<proteinExistence type="predicted"/>
<evidence type="ECO:0000259" key="1">
    <source>
        <dbReference type="PROSITE" id="PS50943"/>
    </source>
</evidence>
<sequence length="111" mass="12072">MFWYNFVNQCEKIEKSPTVVVEDLGFKRSAVTSWKNGALPQVKNRKKIADYFGITVEELMGTKKEPAGDGELGTEWADVEAAYKNASPEARAAAKAAALAVLNSGSKETNS</sequence>
<reference evidence="2 3" key="1">
    <citation type="journal article" date="2017" name="Front. Microbiol.">
        <title>New Insights into the Diversity of the Genus Faecalibacterium.</title>
        <authorList>
            <person name="Benevides L."/>
            <person name="Burman S."/>
            <person name="Martin R."/>
            <person name="Robert V."/>
            <person name="Thomas M."/>
            <person name="Miquel S."/>
            <person name="Chain F."/>
            <person name="Sokol H."/>
            <person name="Bermudez-Humaran L.G."/>
            <person name="Morrison M."/>
            <person name="Langella P."/>
            <person name="Azevedo V.A."/>
            <person name="Chatel J.M."/>
            <person name="Soares S."/>
        </authorList>
    </citation>
    <scope>NUCLEOTIDE SEQUENCE [LARGE SCALE GENOMIC DNA]</scope>
    <source>
        <strain evidence="2 3">CNCM I 4575</strain>
    </source>
</reference>
<gene>
    <name evidence="2" type="ORF">CGS58_13300</name>
</gene>
<dbReference type="InterPro" id="IPR010982">
    <property type="entry name" value="Lambda_DNA-bd_dom_sf"/>
</dbReference>
<dbReference type="Gene3D" id="1.10.260.40">
    <property type="entry name" value="lambda repressor-like DNA-binding domains"/>
    <property type="match status" value="1"/>
</dbReference>
<name>A0A2A7AM72_9FIRM</name>
<evidence type="ECO:0000313" key="2">
    <source>
        <dbReference type="EMBL" id="PDX80192.1"/>
    </source>
</evidence>
<dbReference type="EMBL" id="NMTY01000032">
    <property type="protein sequence ID" value="PDX80192.1"/>
    <property type="molecule type" value="Genomic_DNA"/>
</dbReference>
<protein>
    <recommendedName>
        <fullName evidence="1">HTH cro/C1-type domain-containing protein</fullName>
    </recommendedName>
</protein>
<dbReference type="CDD" id="cd00093">
    <property type="entry name" value="HTH_XRE"/>
    <property type="match status" value="1"/>
</dbReference>
<organism evidence="2 3">
    <name type="scientific">Faecalibacterium prausnitzii</name>
    <dbReference type="NCBI Taxonomy" id="853"/>
    <lineage>
        <taxon>Bacteria</taxon>
        <taxon>Bacillati</taxon>
        <taxon>Bacillota</taxon>
        <taxon>Clostridia</taxon>
        <taxon>Eubacteriales</taxon>
        <taxon>Oscillospiraceae</taxon>
        <taxon>Faecalibacterium</taxon>
    </lineage>
</organism>
<comment type="caution">
    <text evidence="2">The sequence shown here is derived from an EMBL/GenBank/DDBJ whole genome shotgun (WGS) entry which is preliminary data.</text>
</comment>
<evidence type="ECO:0000313" key="3">
    <source>
        <dbReference type="Proteomes" id="UP000220005"/>
    </source>
</evidence>